<comment type="catalytic activity">
    <reaction evidence="1">
        <text>ATP + H2O = ADP + phosphate + H(+)</text>
        <dbReference type="Rhea" id="RHEA:13065"/>
        <dbReference type="ChEBI" id="CHEBI:15377"/>
        <dbReference type="ChEBI" id="CHEBI:15378"/>
        <dbReference type="ChEBI" id="CHEBI:30616"/>
        <dbReference type="ChEBI" id="CHEBI:43474"/>
        <dbReference type="ChEBI" id="CHEBI:456216"/>
        <dbReference type="EC" id="5.6.2.3"/>
    </reaction>
</comment>
<dbReference type="SUPFAM" id="SSF52540">
    <property type="entry name" value="P-loop containing nucleoside triphosphate hydrolases"/>
    <property type="match status" value="1"/>
</dbReference>
<dbReference type="GO" id="GO:0043139">
    <property type="term" value="F:5'-3' DNA helicase activity"/>
    <property type="evidence" value="ECO:0007669"/>
    <property type="project" value="UniProtKB-EC"/>
</dbReference>
<accession>A0A9R0K6I9</accession>
<dbReference type="PANTHER" id="PTHR10492:SF94">
    <property type="entry name" value="ATP-DEPENDENT DNA HELICASE"/>
    <property type="match status" value="1"/>
</dbReference>
<evidence type="ECO:0000256" key="2">
    <source>
        <dbReference type="SAM" id="Phobius"/>
    </source>
</evidence>
<reference evidence="5" key="1">
    <citation type="journal article" date="2021" name="Nat. Commun.">
        <title>Genomic analyses provide insights into spinach domestication and the genetic basis of agronomic traits.</title>
        <authorList>
            <person name="Cai X."/>
            <person name="Sun X."/>
            <person name="Xu C."/>
            <person name="Sun H."/>
            <person name="Wang X."/>
            <person name="Ge C."/>
            <person name="Zhang Z."/>
            <person name="Wang Q."/>
            <person name="Fei Z."/>
            <person name="Jiao C."/>
            <person name="Wang Q."/>
        </authorList>
    </citation>
    <scope>NUCLEOTIDE SEQUENCE [LARGE SCALE GENOMIC DNA]</scope>
    <source>
        <strain evidence="5">cv. Varoflay</strain>
    </source>
</reference>
<evidence type="ECO:0000256" key="1">
    <source>
        <dbReference type="RuleBase" id="RU363044"/>
    </source>
</evidence>
<dbReference type="KEGG" id="soe:110799387"/>
<dbReference type="Gene3D" id="3.40.50.300">
    <property type="entry name" value="P-loop containing nucleotide triphosphate hydrolases"/>
    <property type="match status" value="1"/>
</dbReference>
<dbReference type="Pfam" id="PF05970">
    <property type="entry name" value="PIF1"/>
    <property type="match status" value="1"/>
</dbReference>
<keyword evidence="1" id="KW-0227">DNA damage</keyword>
<keyword evidence="2" id="KW-0812">Transmembrane</keyword>
<keyword evidence="2" id="KW-0472">Membrane</keyword>
<evidence type="ECO:0000259" key="3">
    <source>
        <dbReference type="Pfam" id="PF05970"/>
    </source>
</evidence>
<comment type="cofactor">
    <cofactor evidence="1">
        <name>Mg(2+)</name>
        <dbReference type="ChEBI" id="CHEBI:18420"/>
    </cofactor>
</comment>
<name>A0A9R0K6I9_SPIOL</name>
<feature type="domain" description="DNA helicase Pif1-like DEAD-box helicase" evidence="3">
    <location>
        <begin position="655"/>
        <end position="860"/>
    </location>
</feature>
<dbReference type="InterPro" id="IPR025476">
    <property type="entry name" value="Helitron_helicase-like"/>
</dbReference>
<dbReference type="GO" id="GO:0000723">
    <property type="term" value="P:telomere maintenance"/>
    <property type="evidence" value="ECO:0007669"/>
    <property type="project" value="InterPro"/>
</dbReference>
<comment type="similarity">
    <text evidence="1">Belongs to the helicase family.</text>
</comment>
<dbReference type="InterPro" id="IPR027417">
    <property type="entry name" value="P-loop_NTPase"/>
</dbReference>
<organism evidence="5 6">
    <name type="scientific">Spinacia oleracea</name>
    <name type="common">Spinach</name>
    <dbReference type="NCBI Taxonomy" id="3562"/>
    <lineage>
        <taxon>Eukaryota</taxon>
        <taxon>Viridiplantae</taxon>
        <taxon>Streptophyta</taxon>
        <taxon>Embryophyta</taxon>
        <taxon>Tracheophyta</taxon>
        <taxon>Spermatophyta</taxon>
        <taxon>Magnoliopsida</taxon>
        <taxon>eudicotyledons</taxon>
        <taxon>Gunneridae</taxon>
        <taxon>Pentapetalae</taxon>
        <taxon>Caryophyllales</taxon>
        <taxon>Chenopodiaceae</taxon>
        <taxon>Chenopodioideae</taxon>
        <taxon>Anserineae</taxon>
        <taxon>Spinacia</taxon>
    </lineage>
</organism>
<evidence type="ECO:0000313" key="6">
    <source>
        <dbReference type="RefSeq" id="XP_021860335.2"/>
    </source>
</evidence>
<dbReference type="InterPro" id="IPR010285">
    <property type="entry name" value="DNA_helicase_pif1-like_DEAD"/>
</dbReference>
<evidence type="ECO:0000313" key="5">
    <source>
        <dbReference type="Proteomes" id="UP000813463"/>
    </source>
</evidence>
<dbReference type="Pfam" id="PF14214">
    <property type="entry name" value="Helitron_like_N"/>
    <property type="match status" value="1"/>
</dbReference>
<reference evidence="6" key="2">
    <citation type="submission" date="2025-08" db="UniProtKB">
        <authorList>
            <consortium name="RefSeq"/>
        </authorList>
    </citation>
    <scope>IDENTIFICATION</scope>
    <source>
        <tissue evidence="6">Leaf</tissue>
    </source>
</reference>
<keyword evidence="1" id="KW-0547">Nucleotide-binding</keyword>
<keyword evidence="1" id="KW-0233">DNA recombination</keyword>
<keyword evidence="1" id="KW-0067">ATP-binding</keyword>
<dbReference type="RefSeq" id="XP_021860335.2">
    <property type="nucleotide sequence ID" value="XM_022004643.2"/>
</dbReference>
<dbReference type="GO" id="GO:0006281">
    <property type="term" value="P:DNA repair"/>
    <property type="evidence" value="ECO:0007669"/>
    <property type="project" value="UniProtKB-KW"/>
</dbReference>
<keyword evidence="1" id="KW-0378">Hydrolase</keyword>
<keyword evidence="5" id="KW-1185">Reference proteome</keyword>
<dbReference type="GO" id="GO:0005524">
    <property type="term" value="F:ATP binding"/>
    <property type="evidence" value="ECO:0007669"/>
    <property type="project" value="UniProtKB-KW"/>
</dbReference>
<dbReference type="GO" id="GO:0006310">
    <property type="term" value="P:DNA recombination"/>
    <property type="evidence" value="ECO:0007669"/>
    <property type="project" value="UniProtKB-KW"/>
</dbReference>
<protein>
    <recommendedName>
        <fullName evidence="1">ATP-dependent DNA helicase</fullName>
        <ecNumber evidence="1">5.6.2.3</ecNumber>
    </recommendedName>
</protein>
<sequence length="1010" mass="114770">MSTSGQRQLDSQQNPVMSCSVHTAEELLSEEDIHLLLYISLVCSHLISYFVSTTGSDQMHLQFNCSNQSSPPDATAGNSKVDRHISCREYYAYKIQSRHNNMLLRAGRCFQQYIEDMYVKIENTRLNFFRKNQATIREDLYQGILDIVGSGENNAGNVGHRVVLPPSFLGGPRDMKRRYLNAMSLVQRYGKTDLFITMTFNVNWPEIKQDLVPGEEAQNQPDLVARIFRAKLLALKKHIMEKHVFAEINSPADFDKFVCAKVPPPSEPRLRKIILKHMMHGPCGPLNPQCPCMKRKGKTSGCKYGYPKSFSTETTNNSDGFPMYRRWDTGEAFPVRKATLDNRWVIPYNPYLSSLFDCHINVEACSSIQVVKYLYKYVYKGHDRVMFNVVQDGANAVIDEIEQYQSGRWVSQCESAWRIFAFDLCDMHPSMLPIQVHFPNMQTIQVRPHEQLDAVIADKKRWDASTKKWFKRKNKVVQIGRLAFVASAEGERYCLRLLLIHVPDPKSFVYLLAVDGYRCAIFQEAALKLKLLEEDSAVDLCLAEACEVQMPVALRRLFSTVLLFCQPRDPVAMWDKYYTALSEDFRHQFPHLEDKVKHLTVRSVEQSLEAMGQSFAAFGLDHLIDSKDAEFRRTKDIIDALDATIPQERINCRDKLNPAQQEAFDSIIHHVKQNRPGAFFIDGPGGTGKTFLYNALYAEVCMMKKIVLPTATSGIFASNIPSGRTSHSLFKIPIDSEASLACDQGSLATLIKEATLIIWDEASMEKKENVESLDMLLRDLCDPSLIFGGKLVVLGGDFRQVLPVVPRKTQREVVVASLVNSALWPQLTKFRLTENIRAREDPHFSSFLLSLGNGELQTVEDGVVCLPDQVLKPFEDGEDPITDLTIVVFHELDLHSFSSDVFTTRAILTSFNEDVDSINTTLIKKFPGQHVVYRILIQCWMITLFGLLAVLTAYIRQRQQGGVSFSFQFELLYLSYMQLELLLQGLPPDYSYTIFCIMFSCNGSPSQSKV</sequence>
<dbReference type="Proteomes" id="UP000813463">
    <property type="component" value="Chromosome 6"/>
</dbReference>
<proteinExistence type="inferred from homology"/>
<dbReference type="GeneID" id="110799387"/>
<gene>
    <name evidence="6" type="primary">LOC110799387</name>
</gene>
<dbReference type="EC" id="5.6.2.3" evidence="1"/>
<evidence type="ECO:0000259" key="4">
    <source>
        <dbReference type="Pfam" id="PF14214"/>
    </source>
</evidence>
<keyword evidence="1" id="KW-0347">Helicase</keyword>
<dbReference type="AlphaFoldDB" id="A0A9R0K6I9"/>
<keyword evidence="1" id="KW-0234">DNA repair</keyword>
<dbReference type="PANTHER" id="PTHR10492">
    <property type="match status" value="1"/>
</dbReference>
<dbReference type="GO" id="GO:0016787">
    <property type="term" value="F:hydrolase activity"/>
    <property type="evidence" value="ECO:0007669"/>
    <property type="project" value="UniProtKB-KW"/>
</dbReference>
<keyword evidence="2" id="KW-1133">Transmembrane helix</keyword>
<feature type="transmembrane region" description="Helical" evidence="2">
    <location>
        <begin position="931"/>
        <end position="955"/>
    </location>
</feature>
<feature type="domain" description="Helitron helicase-like" evidence="4">
    <location>
        <begin position="90"/>
        <end position="249"/>
    </location>
</feature>